<evidence type="ECO:0000313" key="2">
    <source>
        <dbReference type="Proteomes" id="UP000019494"/>
    </source>
</evidence>
<dbReference type="EMBL" id="AWQS01000039">
    <property type="protein sequence ID" value="EWT06634.1"/>
    <property type="molecule type" value="Genomic_DNA"/>
</dbReference>
<reference evidence="2" key="1">
    <citation type="submission" date="2013-08" db="EMBL/GenBank/DDBJ databases">
        <title>Intrasporangium oryzae NRRL B-24470.</title>
        <authorList>
            <person name="Liu H."/>
            <person name="Wang G."/>
        </authorList>
    </citation>
    <scope>NUCLEOTIDE SEQUENCE [LARGE SCALE GENOMIC DNA]</scope>
    <source>
        <strain evidence="2">Q5-1</strain>
    </source>
</reference>
<dbReference type="Gene3D" id="1.10.10.10">
    <property type="entry name" value="Winged helix-like DNA-binding domain superfamily/Winged helix DNA-binding domain"/>
    <property type="match status" value="1"/>
</dbReference>
<accession>W9GRX8</accession>
<dbReference type="AlphaFoldDB" id="W9GRX8"/>
<dbReference type="InterPro" id="IPR036388">
    <property type="entry name" value="WH-like_DNA-bd_sf"/>
</dbReference>
<comment type="caution">
    <text evidence="1">The sequence shown here is derived from an EMBL/GenBank/DDBJ whole genome shotgun (WGS) entry which is preliminary data.</text>
</comment>
<dbReference type="Proteomes" id="UP000019494">
    <property type="component" value="Unassembled WGS sequence"/>
</dbReference>
<name>W9GRX8_9MICO</name>
<protein>
    <submittedName>
        <fullName evidence="1">ArsR family transcriptional regulator</fullName>
    </submittedName>
</protein>
<proteinExistence type="predicted"/>
<gene>
    <name evidence="1" type="ORF">N864_20050</name>
</gene>
<dbReference type="SUPFAM" id="SSF46785">
    <property type="entry name" value="Winged helix' DNA-binding domain"/>
    <property type="match status" value="1"/>
</dbReference>
<dbReference type="InterPro" id="IPR036390">
    <property type="entry name" value="WH_DNA-bd_sf"/>
</dbReference>
<organism evidence="1 2">
    <name type="scientific">Intrasporangium chromatireducens Q5-1</name>
    <dbReference type="NCBI Taxonomy" id="584657"/>
    <lineage>
        <taxon>Bacteria</taxon>
        <taxon>Bacillati</taxon>
        <taxon>Actinomycetota</taxon>
        <taxon>Actinomycetes</taxon>
        <taxon>Micrococcales</taxon>
        <taxon>Intrasporangiaceae</taxon>
        <taxon>Intrasporangium</taxon>
    </lineage>
</organism>
<dbReference type="RefSeq" id="WP_034715058.1">
    <property type="nucleotide sequence ID" value="NZ_AWQS01000039.1"/>
</dbReference>
<dbReference type="OrthoDB" id="371140at2"/>
<evidence type="ECO:0000313" key="1">
    <source>
        <dbReference type="EMBL" id="EWT06634.1"/>
    </source>
</evidence>
<keyword evidence="2" id="KW-1185">Reference proteome</keyword>
<sequence length="102" mass="11531">MARETWRFLTNHTHVLACLRHDPNMAVREMAIHIGITERAVLHIIGDLEAAKVITRKRVGRRNQYELRLDAPLRHPLLGGARVADLVTLLDVGARRDQVAPS</sequence>